<reference evidence="3 4" key="1">
    <citation type="submission" date="2024-07" db="EMBL/GenBank/DDBJ databases">
        <title>Chromosome-level genome assembly of the water stick insect Ranatra chinensis (Heteroptera: Nepidae).</title>
        <authorList>
            <person name="Liu X."/>
        </authorList>
    </citation>
    <scope>NUCLEOTIDE SEQUENCE [LARGE SCALE GENOMIC DNA]</scope>
    <source>
        <strain evidence="3">Cailab_2021Rc</strain>
        <tissue evidence="3">Muscle</tissue>
    </source>
</reference>
<dbReference type="EMBL" id="JBFDAA010000007">
    <property type="protein sequence ID" value="KAL1131111.1"/>
    <property type="molecule type" value="Genomic_DNA"/>
</dbReference>
<evidence type="ECO:0008006" key="5">
    <source>
        <dbReference type="Google" id="ProtNLM"/>
    </source>
</evidence>
<protein>
    <recommendedName>
        <fullName evidence="5">MD-2-related lipid-recognition domain-containing protein</fullName>
    </recommendedName>
</protein>
<evidence type="ECO:0000256" key="2">
    <source>
        <dbReference type="SAM" id="SignalP"/>
    </source>
</evidence>
<evidence type="ECO:0000313" key="3">
    <source>
        <dbReference type="EMBL" id="KAL1131111.1"/>
    </source>
</evidence>
<feature type="signal peptide" evidence="2">
    <location>
        <begin position="1"/>
        <end position="20"/>
    </location>
</feature>
<comment type="caution">
    <text evidence="3">The sequence shown here is derived from an EMBL/GenBank/DDBJ whole genome shotgun (WGS) entry which is preliminary data.</text>
</comment>
<evidence type="ECO:0000313" key="4">
    <source>
        <dbReference type="Proteomes" id="UP001558652"/>
    </source>
</evidence>
<keyword evidence="4" id="KW-1185">Reference proteome</keyword>
<organism evidence="3 4">
    <name type="scientific">Ranatra chinensis</name>
    <dbReference type="NCBI Taxonomy" id="642074"/>
    <lineage>
        <taxon>Eukaryota</taxon>
        <taxon>Metazoa</taxon>
        <taxon>Ecdysozoa</taxon>
        <taxon>Arthropoda</taxon>
        <taxon>Hexapoda</taxon>
        <taxon>Insecta</taxon>
        <taxon>Pterygota</taxon>
        <taxon>Neoptera</taxon>
        <taxon>Paraneoptera</taxon>
        <taxon>Hemiptera</taxon>
        <taxon>Heteroptera</taxon>
        <taxon>Panheteroptera</taxon>
        <taxon>Nepomorpha</taxon>
        <taxon>Nepidae</taxon>
        <taxon>Ranatrinae</taxon>
        <taxon>Ranatra</taxon>
    </lineage>
</organism>
<dbReference type="Proteomes" id="UP001558652">
    <property type="component" value="Unassembled WGS sequence"/>
</dbReference>
<gene>
    <name evidence="3" type="ORF">AAG570_012348</name>
</gene>
<dbReference type="SUPFAM" id="SSF63707">
    <property type="entry name" value="Ganglioside M2 (gm2) activator"/>
    <property type="match status" value="1"/>
</dbReference>
<keyword evidence="1 2" id="KW-0732">Signal</keyword>
<evidence type="ECO:0000256" key="1">
    <source>
        <dbReference type="ARBA" id="ARBA00022729"/>
    </source>
</evidence>
<feature type="chain" id="PRO_5044752234" description="MD-2-related lipid-recognition domain-containing protein" evidence="2">
    <location>
        <begin position="21"/>
        <end position="212"/>
    </location>
</feature>
<proteinExistence type="predicted"/>
<dbReference type="InterPro" id="IPR036846">
    <property type="entry name" value="GM2-AP_sf"/>
</dbReference>
<sequence>MRHSSVSLTVPLLLMTAAIASPFREQSGGEQPTGVSLVPNPQPAGNREKIILIREFTDCPNENPSGIILWKQLDMIGGGRTAINARIEFTTVVKKITKINLAIYKCPSFAENNKCEFFMKIPIVTNFCDKLREENHVWTPVVNSIHPPLRCPFQKGVYEVKNLTYDPRMYESLMMGIDKNYWRVHVRFMDGKSLAFCSIVGGEIVKIRAGET</sequence>
<name>A0ABD0YII9_9HEMI</name>
<dbReference type="AlphaFoldDB" id="A0ABD0YII9"/>
<accession>A0ABD0YII9</accession>
<dbReference type="Gene3D" id="2.70.220.10">
    <property type="entry name" value="Ganglioside GM2 activator"/>
    <property type="match status" value="1"/>
</dbReference>